<dbReference type="EMBL" id="JANPWB010000001">
    <property type="protein sequence ID" value="KAJ1218561.1"/>
    <property type="molecule type" value="Genomic_DNA"/>
</dbReference>
<proteinExistence type="predicted"/>
<dbReference type="Proteomes" id="UP001066276">
    <property type="component" value="Chromosome 1_1"/>
</dbReference>
<keyword evidence="2" id="KW-1185">Reference proteome</keyword>
<evidence type="ECO:0000313" key="2">
    <source>
        <dbReference type="Proteomes" id="UP001066276"/>
    </source>
</evidence>
<gene>
    <name evidence="1" type="ORF">NDU88_006139</name>
</gene>
<name>A0AAV7X0A4_PLEWA</name>
<organism evidence="1 2">
    <name type="scientific">Pleurodeles waltl</name>
    <name type="common">Iberian ribbed newt</name>
    <dbReference type="NCBI Taxonomy" id="8319"/>
    <lineage>
        <taxon>Eukaryota</taxon>
        <taxon>Metazoa</taxon>
        <taxon>Chordata</taxon>
        <taxon>Craniata</taxon>
        <taxon>Vertebrata</taxon>
        <taxon>Euteleostomi</taxon>
        <taxon>Amphibia</taxon>
        <taxon>Batrachia</taxon>
        <taxon>Caudata</taxon>
        <taxon>Salamandroidea</taxon>
        <taxon>Salamandridae</taxon>
        <taxon>Pleurodelinae</taxon>
        <taxon>Pleurodeles</taxon>
    </lineage>
</organism>
<evidence type="ECO:0000313" key="1">
    <source>
        <dbReference type="EMBL" id="KAJ1218561.1"/>
    </source>
</evidence>
<accession>A0AAV7X0A4</accession>
<dbReference type="AlphaFoldDB" id="A0AAV7X0A4"/>
<comment type="caution">
    <text evidence="1">The sequence shown here is derived from an EMBL/GenBank/DDBJ whole genome shotgun (WGS) entry which is preliminary data.</text>
</comment>
<reference evidence="1" key="1">
    <citation type="journal article" date="2022" name="bioRxiv">
        <title>Sequencing and chromosome-scale assembly of the giantPleurodeles waltlgenome.</title>
        <authorList>
            <person name="Brown T."/>
            <person name="Elewa A."/>
            <person name="Iarovenko S."/>
            <person name="Subramanian E."/>
            <person name="Araus A.J."/>
            <person name="Petzold A."/>
            <person name="Susuki M."/>
            <person name="Suzuki K.-i.T."/>
            <person name="Hayashi T."/>
            <person name="Toyoda A."/>
            <person name="Oliveira C."/>
            <person name="Osipova E."/>
            <person name="Leigh N.D."/>
            <person name="Simon A."/>
            <person name="Yun M.H."/>
        </authorList>
    </citation>
    <scope>NUCLEOTIDE SEQUENCE</scope>
    <source>
        <strain evidence="1">20211129_DDA</strain>
        <tissue evidence="1">Liver</tissue>
    </source>
</reference>
<protein>
    <submittedName>
        <fullName evidence="1">Uncharacterized protein</fullName>
    </submittedName>
</protein>
<sequence>MVPSIGGEQLVLVGDPVVASPQPHGSALVPPVLPATPTSCGKCIHSALSPAATHQPLPDAATHVRPSPLRARIASRFLLGLGIRVASAAPGAVVTLRGSGAQSTARLGP</sequence>